<dbReference type="PANTHER" id="PTHR35368">
    <property type="entry name" value="HYDROPEROXIDE REDUCTASE"/>
    <property type="match status" value="1"/>
</dbReference>
<dbReference type="Gene3D" id="3.30.300.20">
    <property type="match status" value="1"/>
</dbReference>
<accession>A0A840QNS4</accession>
<evidence type="ECO:0000313" key="1">
    <source>
        <dbReference type="EMBL" id="MBB5173010.1"/>
    </source>
</evidence>
<gene>
    <name evidence="1" type="ORF">HNQ41_001173</name>
</gene>
<reference evidence="1 2" key="1">
    <citation type="submission" date="2020-08" db="EMBL/GenBank/DDBJ databases">
        <title>Genomic Encyclopedia of Type Strains, Phase IV (KMG-IV): sequencing the most valuable type-strain genomes for metagenomic binning, comparative biology and taxonomic classification.</title>
        <authorList>
            <person name="Goeker M."/>
        </authorList>
    </citation>
    <scope>NUCLEOTIDE SEQUENCE [LARGE SCALE GENOMIC DNA]</scope>
    <source>
        <strain evidence="1 2">DSM 24696</strain>
    </source>
</reference>
<protein>
    <submittedName>
        <fullName evidence="1">Putative OsmC-like protein</fullName>
    </submittedName>
</protein>
<organism evidence="1 2">
    <name type="scientific">Texcoconibacillus texcoconensis</name>
    <dbReference type="NCBI Taxonomy" id="1095777"/>
    <lineage>
        <taxon>Bacteria</taxon>
        <taxon>Bacillati</taxon>
        <taxon>Bacillota</taxon>
        <taxon>Bacilli</taxon>
        <taxon>Bacillales</taxon>
        <taxon>Bacillaceae</taxon>
        <taxon>Texcoconibacillus</taxon>
    </lineage>
</organism>
<dbReference type="InterPro" id="IPR003718">
    <property type="entry name" value="OsmC/Ohr_fam"/>
</dbReference>
<dbReference type="SUPFAM" id="SSF82784">
    <property type="entry name" value="OsmC-like"/>
    <property type="match status" value="1"/>
</dbReference>
<keyword evidence="2" id="KW-1185">Reference proteome</keyword>
<evidence type="ECO:0000313" key="2">
    <source>
        <dbReference type="Proteomes" id="UP000551878"/>
    </source>
</evidence>
<sequence>MQKMKMAVKATNEGMKVNAKAGKHSLIIDEGSQMGGTDQGPNPMQTLLSALAACENVTAHAVAREINFDLQGLSFDVRGEFDPRGFMGDESVRTYFETVDVKVKVETSESEERIRELQELVEKRCPVYGTFKAANVTMNDEWTKA</sequence>
<comment type="caution">
    <text evidence="1">The sequence shown here is derived from an EMBL/GenBank/DDBJ whole genome shotgun (WGS) entry which is preliminary data.</text>
</comment>
<dbReference type="AlphaFoldDB" id="A0A840QNS4"/>
<dbReference type="InterPro" id="IPR036102">
    <property type="entry name" value="OsmC/Ohrsf"/>
</dbReference>
<dbReference type="RefSeq" id="WP_184663462.1">
    <property type="nucleotide sequence ID" value="NZ_JACHHB010000004.1"/>
</dbReference>
<dbReference type="Proteomes" id="UP000551878">
    <property type="component" value="Unassembled WGS sequence"/>
</dbReference>
<name>A0A840QNS4_9BACI</name>
<dbReference type="EMBL" id="JACHHB010000004">
    <property type="protein sequence ID" value="MBB5173010.1"/>
    <property type="molecule type" value="Genomic_DNA"/>
</dbReference>
<dbReference type="InterPro" id="IPR052924">
    <property type="entry name" value="OsmC/Ohr_hydroprdx_reductase"/>
</dbReference>
<dbReference type="Pfam" id="PF02566">
    <property type="entry name" value="OsmC"/>
    <property type="match status" value="1"/>
</dbReference>
<dbReference type="PANTHER" id="PTHR35368:SF1">
    <property type="entry name" value="HYDROPEROXIDE REDUCTASE"/>
    <property type="match status" value="1"/>
</dbReference>
<proteinExistence type="predicted"/>
<dbReference type="InterPro" id="IPR015946">
    <property type="entry name" value="KH_dom-like_a/b"/>
</dbReference>